<evidence type="ECO:0000313" key="3">
    <source>
        <dbReference type="Proteomes" id="UP000759443"/>
    </source>
</evidence>
<feature type="region of interest" description="Disordered" evidence="1">
    <location>
        <begin position="229"/>
        <end position="248"/>
    </location>
</feature>
<name>A0ABS4DUS9_9HYPH</name>
<gene>
    <name evidence="2" type="ORF">J2Z17_000800</name>
</gene>
<accession>A0ABS4DUS9</accession>
<evidence type="ECO:0000256" key="1">
    <source>
        <dbReference type="SAM" id="MobiDB-lite"/>
    </source>
</evidence>
<dbReference type="SUPFAM" id="SSF53448">
    <property type="entry name" value="Nucleotide-diphospho-sugar transferases"/>
    <property type="match status" value="1"/>
</dbReference>
<sequence length="248" mass="28224">MKKVLIATPCFGGQVYINYMQSVLKIVLQCRDRGYAVHVHQATDALVTRARNNIVAVFLDGDWDYLFWIDADIGFDPGQFFRLLDIDRDIAAAAYPLKRYHFPVEPAGLAGRDLETSMLRYAINLPDGVVTVPTDGFVEVRDAATGFMCIRRGVLDDMRRAYPDLHYRSDQDLLGGPASTNHYLFFDTLLEGDRYLSEDYAFCRRAQRAGYRIWLDMCSALRHMGPHEFRGSIPETSRAAQRRSSPGR</sequence>
<dbReference type="RefSeq" id="WP_209942444.1">
    <property type="nucleotide sequence ID" value="NZ_JAGGJU010000002.1"/>
</dbReference>
<protein>
    <submittedName>
        <fullName evidence="2">Glycosyltransferase involved in cell wall biosynthesis</fullName>
    </submittedName>
</protein>
<keyword evidence="3" id="KW-1185">Reference proteome</keyword>
<evidence type="ECO:0000313" key="2">
    <source>
        <dbReference type="EMBL" id="MBP1849379.1"/>
    </source>
</evidence>
<comment type="caution">
    <text evidence="2">The sequence shown here is derived from an EMBL/GenBank/DDBJ whole genome shotgun (WGS) entry which is preliminary data.</text>
</comment>
<feature type="compositionally biased region" description="Polar residues" evidence="1">
    <location>
        <begin position="234"/>
        <end position="248"/>
    </location>
</feature>
<dbReference type="InterPro" id="IPR029044">
    <property type="entry name" value="Nucleotide-diphossugar_trans"/>
</dbReference>
<dbReference type="EMBL" id="JAGGJU010000002">
    <property type="protein sequence ID" value="MBP1849379.1"/>
    <property type="molecule type" value="Genomic_DNA"/>
</dbReference>
<dbReference type="Gene3D" id="3.90.550.10">
    <property type="entry name" value="Spore Coat Polysaccharide Biosynthesis Protein SpsA, Chain A"/>
    <property type="match status" value="1"/>
</dbReference>
<dbReference type="Proteomes" id="UP000759443">
    <property type="component" value="Unassembled WGS sequence"/>
</dbReference>
<organism evidence="2 3">
    <name type="scientific">Rhizobium halophytocola</name>
    <dbReference type="NCBI Taxonomy" id="735519"/>
    <lineage>
        <taxon>Bacteria</taxon>
        <taxon>Pseudomonadati</taxon>
        <taxon>Pseudomonadota</taxon>
        <taxon>Alphaproteobacteria</taxon>
        <taxon>Hyphomicrobiales</taxon>
        <taxon>Rhizobiaceae</taxon>
        <taxon>Rhizobium/Agrobacterium group</taxon>
        <taxon>Rhizobium</taxon>
    </lineage>
</organism>
<proteinExistence type="predicted"/>
<reference evidence="2 3" key="1">
    <citation type="submission" date="2021-03" db="EMBL/GenBank/DDBJ databases">
        <title>Genomic Encyclopedia of Type Strains, Phase IV (KMG-IV): sequencing the most valuable type-strain genomes for metagenomic binning, comparative biology and taxonomic classification.</title>
        <authorList>
            <person name="Goeker M."/>
        </authorList>
    </citation>
    <scope>NUCLEOTIDE SEQUENCE [LARGE SCALE GENOMIC DNA]</scope>
    <source>
        <strain evidence="2 3">DSM 21600</strain>
    </source>
</reference>